<dbReference type="GO" id="GO:0006388">
    <property type="term" value="P:tRNA splicing, via endonucleolytic cleavage and ligation"/>
    <property type="evidence" value="ECO:0007669"/>
    <property type="project" value="UniProtKB-UniRule"/>
</dbReference>
<evidence type="ECO:0000313" key="7">
    <source>
        <dbReference type="Proteomes" id="UP000198362"/>
    </source>
</evidence>
<dbReference type="InterPro" id="IPR022928">
    <property type="entry name" value="RNA_2'-PTrans_KptA"/>
</dbReference>
<dbReference type="HAMAP" id="MF_00299">
    <property type="entry name" value="KptA"/>
    <property type="match status" value="1"/>
</dbReference>
<dbReference type="PANTHER" id="PTHR12684:SF2">
    <property type="entry name" value="TRNA 2'-PHOSPHOTRANSFERASE 1"/>
    <property type="match status" value="1"/>
</dbReference>
<evidence type="ECO:0000256" key="3">
    <source>
        <dbReference type="ARBA" id="ARBA00023027"/>
    </source>
</evidence>
<evidence type="ECO:0000256" key="4">
    <source>
        <dbReference type="ARBA" id="ARBA00025212"/>
    </source>
</evidence>
<dbReference type="Pfam" id="PF01885">
    <property type="entry name" value="PTS_2-RNA"/>
    <property type="match status" value="1"/>
</dbReference>
<dbReference type="InterPro" id="IPR002745">
    <property type="entry name" value="Ptrans_KptA/Tpt1"/>
</dbReference>
<comment type="similarity">
    <text evidence="1 5">Belongs to the KptA/TPT1 family.</text>
</comment>
<dbReference type="InterPro" id="IPR042081">
    <property type="entry name" value="RNA_2'-PTrans_C"/>
</dbReference>
<dbReference type="EC" id="2.7.1.-" evidence="5"/>
<dbReference type="GO" id="GO:0000215">
    <property type="term" value="F:tRNA 2'-phosphotransferase activity"/>
    <property type="evidence" value="ECO:0007669"/>
    <property type="project" value="TreeGrafter"/>
</dbReference>
<evidence type="ECO:0000256" key="2">
    <source>
        <dbReference type="ARBA" id="ARBA00022679"/>
    </source>
</evidence>
<accession>A0A239NU80</accession>
<dbReference type="PANTHER" id="PTHR12684">
    <property type="entry name" value="PUTATIVE PHOSPHOTRANSFERASE"/>
    <property type="match status" value="1"/>
</dbReference>
<dbReference type="Proteomes" id="UP000198362">
    <property type="component" value="Unassembled WGS sequence"/>
</dbReference>
<dbReference type="Gene3D" id="1.10.10.970">
    <property type="entry name" value="RNA 2'-phosphotransferase, Tpt1/KptA family, N-terminal domain"/>
    <property type="match status" value="1"/>
</dbReference>
<dbReference type="InterPro" id="IPR042080">
    <property type="entry name" value="RNA_2'-PTrans_N"/>
</dbReference>
<evidence type="ECO:0000256" key="5">
    <source>
        <dbReference type="HAMAP-Rule" id="MF_00299"/>
    </source>
</evidence>
<keyword evidence="7" id="KW-1185">Reference proteome</keyword>
<evidence type="ECO:0000313" key="6">
    <source>
        <dbReference type="EMBL" id="SNT58242.1"/>
    </source>
</evidence>
<evidence type="ECO:0000256" key="1">
    <source>
        <dbReference type="ARBA" id="ARBA00009836"/>
    </source>
</evidence>
<dbReference type="GO" id="GO:0003950">
    <property type="term" value="F:NAD+ poly-ADP-ribosyltransferase activity"/>
    <property type="evidence" value="ECO:0007669"/>
    <property type="project" value="InterPro"/>
</dbReference>
<protein>
    <recommendedName>
        <fullName evidence="5">Probable RNA 2'-phosphotransferase</fullName>
        <ecNumber evidence="5">2.7.1.-</ecNumber>
    </recommendedName>
</protein>
<gene>
    <name evidence="5" type="primary">kptA</name>
    <name evidence="6" type="ORF">SAMN05421812_110278</name>
</gene>
<dbReference type="AlphaFoldDB" id="A0A239NU80"/>
<reference evidence="6 7" key="1">
    <citation type="submission" date="2017-06" db="EMBL/GenBank/DDBJ databases">
        <authorList>
            <person name="Kim H.J."/>
            <person name="Triplett B.A."/>
        </authorList>
    </citation>
    <scope>NUCLEOTIDE SEQUENCE [LARGE SCALE GENOMIC DNA]</scope>
    <source>
        <strain evidence="6 7">CGMCC 4.5593</strain>
    </source>
</reference>
<comment type="function">
    <text evidence="4 5">Removes the 2'-phosphate from RNA via an intermediate in which the phosphate is ADP-ribosylated by NAD followed by a presumed transesterification to release the RNA and generate ADP-ribose 1''-2''-cyclic phosphate (APPR&gt;P). May function as an ADP-ribosylase.</text>
</comment>
<dbReference type="EMBL" id="FZPH01000010">
    <property type="protein sequence ID" value="SNT58242.1"/>
    <property type="molecule type" value="Genomic_DNA"/>
</dbReference>
<name>A0A239NU80_9ACTN</name>
<keyword evidence="2 5" id="KW-0808">Transferase</keyword>
<proteinExistence type="inferred from homology"/>
<organism evidence="6 7">
    <name type="scientific">Asanoa hainanensis</name>
    <dbReference type="NCBI Taxonomy" id="560556"/>
    <lineage>
        <taxon>Bacteria</taxon>
        <taxon>Bacillati</taxon>
        <taxon>Actinomycetota</taxon>
        <taxon>Actinomycetes</taxon>
        <taxon>Micromonosporales</taxon>
        <taxon>Micromonosporaceae</taxon>
        <taxon>Asanoa</taxon>
    </lineage>
</organism>
<dbReference type="SUPFAM" id="SSF56399">
    <property type="entry name" value="ADP-ribosylation"/>
    <property type="match status" value="1"/>
</dbReference>
<keyword evidence="3 5" id="KW-0520">NAD</keyword>
<dbReference type="Gene3D" id="3.20.170.30">
    <property type="match status" value="1"/>
</dbReference>
<sequence length="198" mass="20932">MCGGDNGGVDARHVRVSKRLSAVLRHRPGSLGLTLDAQGWVDVDVLLAAFAAHGNPLTRADLDAVVAGNDKRRFALSTGPDGRDRIRASQGHSVAVDLGLSDERPPELLFHGTSATAVPAILRDGLVKRARHAVHLSADVPTARIVGARRPGEVALLAVDAAAMAAAGHRFQCSANGVWLTEHVPPAFIRRLEPRPPE</sequence>